<keyword evidence="4" id="KW-1003">Cell membrane</keyword>
<evidence type="ECO:0000313" key="10">
    <source>
        <dbReference type="Proteomes" id="UP000677812"/>
    </source>
</evidence>
<evidence type="ECO:0000256" key="6">
    <source>
        <dbReference type="ARBA" id="ARBA00022989"/>
    </source>
</evidence>
<comment type="similarity">
    <text evidence="2">Belongs to the resistance-nodulation-cell division (RND) (TC 2.A.6) family.</text>
</comment>
<evidence type="ECO:0000256" key="7">
    <source>
        <dbReference type="ARBA" id="ARBA00023136"/>
    </source>
</evidence>
<name>A0ABS5E7F4_9PROT</name>
<keyword evidence="6 8" id="KW-1133">Transmembrane helix</keyword>
<dbReference type="Gene3D" id="3.30.70.1430">
    <property type="entry name" value="Multidrug efflux transporter AcrB pore domain"/>
    <property type="match status" value="2"/>
</dbReference>
<dbReference type="Proteomes" id="UP000677812">
    <property type="component" value="Unassembled WGS sequence"/>
</dbReference>
<dbReference type="Gene3D" id="3.30.70.1440">
    <property type="entry name" value="Multidrug efflux transporter AcrB pore domain"/>
    <property type="match status" value="1"/>
</dbReference>
<dbReference type="Gene3D" id="3.30.70.1320">
    <property type="entry name" value="Multidrug efflux transporter AcrB pore domain like"/>
    <property type="match status" value="1"/>
</dbReference>
<organism evidence="9 10">
    <name type="scientific">Neokomagataea anthophila</name>
    <dbReference type="NCBI Taxonomy" id="2826925"/>
    <lineage>
        <taxon>Bacteria</taxon>
        <taxon>Pseudomonadati</taxon>
        <taxon>Pseudomonadota</taxon>
        <taxon>Alphaproteobacteria</taxon>
        <taxon>Acetobacterales</taxon>
        <taxon>Acetobacteraceae</taxon>
        <taxon>Neokomagataea</taxon>
    </lineage>
</organism>
<dbReference type="SUPFAM" id="SSF82714">
    <property type="entry name" value="Multidrug efflux transporter AcrB TolC docking domain, DN and DC subdomains"/>
    <property type="match status" value="2"/>
</dbReference>
<dbReference type="Gene3D" id="1.20.1640.10">
    <property type="entry name" value="Multidrug efflux transporter AcrB transmembrane domain"/>
    <property type="match status" value="2"/>
</dbReference>
<keyword evidence="10" id="KW-1185">Reference proteome</keyword>
<keyword evidence="7 8" id="KW-0472">Membrane</keyword>
<evidence type="ECO:0000256" key="8">
    <source>
        <dbReference type="SAM" id="Phobius"/>
    </source>
</evidence>
<protein>
    <submittedName>
        <fullName evidence="9">Efflux RND transporter permease subunit</fullName>
    </submittedName>
</protein>
<dbReference type="EMBL" id="JAGRQH010000004">
    <property type="protein sequence ID" value="MBR0559845.1"/>
    <property type="molecule type" value="Genomic_DNA"/>
</dbReference>
<dbReference type="PANTHER" id="PTHR32063">
    <property type="match status" value="1"/>
</dbReference>
<feature type="transmembrane region" description="Helical" evidence="8">
    <location>
        <begin position="958"/>
        <end position="975"/>
    </location>
</feature>
<dbReference type="SUPFAM" id="SSF82866">
    <property type="entry name" value="Multidrug efflux transporter AcrB transmembrane domain"/>
    <property type="match status" value="2"/>
</dbReference>
<evidence type="ECO:0000256" key="5">
    <source>
        <dbReference type="ARBA" id="ARBA00022692"/>
    </source>
</evidence>
<comment type="caution">
    <text evidence="9">The sequence shown here is derived from an EMBL/GenBank/DDBJ whole genome shotgun (WGS) entry which is preliminary data.</text>
</comment>
<dbReference type="RefSeq" id="WP_211681730.1">
    <property type="nucleotide sequence ID" value="NZ_JAGRQH010000004.1"/>
</dbReference>
<keyword evidence="3" id="KW-0813">Transport</keyword>
<gene>
    <name evidence="9" type="ORF">KB213_07240</name>
</gene>
<evidence type="ECO:0000256" key="3">
    <source>
        <dbReference type="ARBA" id="ARBA00022448"/>
    </source>
</evidence>
<dbReference type="SUPFAM" id="SSF82693">
    <property type="entry name" value="Multidrug efflux transporter AcrB pore domain, PN1, PN2, PC1 and PC2 subdomains"/>
    <property type="match status" value="3"/>
</dbReference>
<feature type="transmembrane region" description="Helical" evidence="8">
    <location>
        <begin position="520"/>
        <end position="541"/>
    </location>
</feature>
<evidence type="ECO:0000256" key="1">
    <source>
        <dbReference type="ARBA" id="ARBA00004651"/>
    </source>
</evidence>
<accession>A0ABS5E7F4</accession>
<proteinExistence type="inferred from homology"/>
<feature type="transmembrane region" description="Helical" evidence="8">
    <location>
        <begin position="467"/>
        <end position="490"/>
    </location>
</feature>
<dbReference type="PANTHER" id="PTHR32063:SF24">
    <property type="entry name" value="CATION EFFLUX SYSTEM (ACRB_ACRD_ACRF FAMILY)"/>
    <property type="match status" value="1"/>
</dbReference>
<dbReference type="NCBIfam" id="TIGR00914">
    <property type="entry name" value="2A0601"/>
    <property type="match status" value="1"/>
</dbReference>
<dbReference type="PRINTS" id="PR00702">
    <property type="entry name" value="ACRIFLAVINRP"/>
</dbReference>
<dbReference type="Gene3D" id="3.30.2090.10">
    <property type="entry name" value="Multidrug efflux transporter AcrB TolC docking domain, DN and DC subdomains"/>
    <property type="match status" value="2"/>
</dbReference>
<evidence type="ECO:0000313" key="9">
    <source>
        <dbReference type="EMBL" id="MBR0559845.1"/>
    </source>
</evidence>
<feature type="transmembrane region" description="Helical" evidence="8">
    <location>
        <begin position="359"/>
        <end position="379"/>
    </location>
</feature>
<feature type="transmembrane region" description="Helical" evidence="8">
    <location>
        <begin position="385"/>
        <end position="409"/>
    </location>
</feature>
<dbReference type="InterPro" id="IPR001036">
    <property type="entry name" value="Acrflvin-R"/>
</dbReference>
<feature type="transmembrane region" description="Helical" evidence="8">
    <location>
        <begin position="908"/>
        <end position="937"/>
    </location>
</feature>
<evidence type="ECO:0000256" key="2">
    <source>
        <dbReference type="ARBA" id="ARBA00010942"/>
    </source>
</evidence>
<evidence type="ECO:0000256" key="4">
    <source>
        <dbReference type="ARBA" id="ARBA00022475"/>
    </source>
</evidence>
<feature type="transmembrane region" description="Helical" evidence="8">
    <location>
        <begin position="987"/>
        <end position="1013"/>
    </location>
</feature>
<dbReference type="Pfam" id="PF00873">
    <property type="entry name" value="ACR_tran"/>
    <property type="match status" value="1"/>
</dbReference>
<sequence length="1018" mass="107710">MLGILQKNRFLVLGFVVALLVAGTVLIPGLPVEPVPDISPQQVMVSVTVPGLATEEIETLVTVPVEAAFTGIPGLEDVRSVSRTGVSAVYLQFADGTDIDLDRARVVERMSGLRSAITLPGAEIHIGPRATGMSEIMQIEIRGDGYSPMALNRMMTWTVAPMLRLVPGVADVNVNGGAEETFNIALRPERLRAFNVTVAEVDQALEANNAASGGGWIARQAESQVVVGRALVTSLDVFGSIPVKMGGAGHVVHLRDLGEISNAARTRLGAVTRDGKGEIVNGVVLMQIGASSNATLAAIREALPGIQQALPPGVILDPFYSRATLTGQTLGTIKENLAFGAALVFGVLLVVLGDWRASLAIVSVIPVSLVCAMVGMRFFGVSANLLSLGAIDFGMIVDGALVIVEHLMVERKENRDPAALPGLAVETVRLVARPVIFAITVIIMVYLPILTLQGIEGKMFRPMAQTVIMALVVSLLYGLIGMPVVAALMLRRSPEERETRLIAVLRRYYERALVWSGQRVRFVLVVVLGMLMLSAAVASRLGGEFVPQLEEGALIVTSMRLPSASLATVLQGVTQQEKIFRRFPEVQTVVSNTGTSAIPTDPMGTSETDSFIFLKPRDQWRSGQTQEGLVRAMNAALLHDLPDADYSWSQPIQMRMDDLLAGVRSQVAISIYGDDLAVIARLAAQTAGVLKHVPGAADVAVQGDGDVSFLRIDVNRDAASRLGVAVSDILAEVEAVGGHIGKPVTVRGAIIPTQAQFVSSATETPEKIARLQVRRADGQGWVLLGEVAQIQAVDGPPRIDHDGLSRRVIVQANVRGRDVASFVHDAQQAVGRDVVLPHGYRVSWAGQFRNLDSAMHRLGVVVPIALALIYVLLVVALGSPGAAALVFGNLPAAATGGVLMLALRGLPFSIAAGIGFIALFGVAILNGVVLVSQIGVYRRAGMLASEAAFAAARSRFRPVMATALVATLGFFPMAFSGGAGAEVERPLASVVIGGLISSTLLTLLVLPSVYALFFGRKE</sequence>
<feature type="transmembrane region" description="Helical" evidence="8">
    <location>
        <begin position="336"/>
        <end position="352"/>
    </location>
</feature>
<dbReference type="InterPro" id="IPR004763">
    <property type="entry name" value="CusA-like"/>
</dbReference>
<feature type="transmembrane region" description="Helical" evidence="8">
    <location>
        <begin position="858"/>
        <end position="888"/>
    </location>
</feature>
<keyword evidence="5 8" id="KW-0812">Transmembrane</keyword>
<feature type="transmembrane region" description="Helical" evidence="8">
    <location>
        <begin position="430"/>
        <end position="455"/>
    </location>
</feature>
<dbReference type="InterPro" id="IPR027463">
    <property type="entry name" value="AcrB_DN_DC_subdom"/>
</dbReference>
<reference evidence="9 10" key="1">
    <citation type="submission" date="2021-04" db="EMBL/GenBank/DDBJ databases">
        <title>The complete genome sequence of Neokomagataea sp. TBRC 2177.</title>
        <authorList>
            <person name="Charoenyingcharoen P."/>
            <person name="Yukphan P."/>
        </authorList>
    </citation>
    <scope>NUCLEOTIDE SEQUENCE [LARGE SCALE GENOMIC DNA]</scope>
    <source>
        <strain evidence="9 10">TBRC 2177</strain>
    </source>
</reference>
<comment type="subcellular location">
    <subcellularLocation>
        <location evidence="1">Cell membrane</location>
        <topology evidence="1">Multi-pass membrane protein</topology>
    </subcellularLocation>
</comment>